<dbReference type="AlphaFoldDB" id="A0A1I6L633"/>
<dbReference type="EMBL" id="FOZL01000001">
    <property type="protein sequence ID" value="SFR98916.1"/>
    <property type="molecule type" value="Genomic_DNA"/>
</dbReference>
<evidence type="ECO:0000313" key="3">
    <source>
        <dbReference type="Proteomes" id="UP000199024"/>
    </source>
</evidence>
<evidence type="ECO:0008006" key="4">
    <source>
        <dbReference type="Google" id="ProtNLM"/>
    </source>
</evidence>
<dbReference type="Proteomes" id="UP000199024">
    <property type="component" value="Unassembled WGS sequence"/>
</dbReference>
<keyword evidence="3" id="KW-1185">Reference proteome</keyword>
<keyword evidence="1" id="KW-0732">Signal</keyword>
<reference evidence="2 3" key="1">
    <citation type="submission" date="2016-10" db="EMBL/GenBank/DDBJ databases">
        <authorList>
            <person name="de Groot N.N."/>
        </authorList>
    </citation>
    <scope>NUCLEOTIDE SEQUENCE [LARGE SCALE GENOMIC DNA]</scope>
    <source>
        <strain evidence="2 3">DSM 21001</strain>
    </source>
</reference>
<evidence type="ECO:0000256" key="1">
    <source>
        <dbReference type="SAM" id="SignalP"/>
    </source>
</evidence>
<protein>
    <recommendedName>
        <fullName evidence="4">Outer membrane protein beta-barrel domain-containing protein</fullName>
    </recommendedName>
</protein>
<feature type="signal peptide" evidence="1">
    <location>
        <begin position="1"/>
        <end position="28"/>
    </location>
</feature>
<name>A0A1I6L633_9BACT</name>
<accession>A0A1I6L633</accession>
<feature type="chain" id="PRO_5011699767" description="Outer membrane protein beta-barrel domain-containing protein" evidence="1">
    <location>
        <begin position="29"/>
        <end position="216"/>
    </location>
</feature>
<proteinExistence type="predicted"/>
<gene>
    <name evidence="2" type="ORF">SAMN05421771_0317</name>
</gene>
<evidence type="ECO:0000313" key="2">
    <source>
        <dbReference type="EMBL" id="SFR98916.1"/>
    </source>
</evidence>
<organism evidence="2 3">
    <name type="scientific">Granulicella pectinivorans</name>
    <dbReference type="NCBI Taxonomy" id="474950"/>
    <lineage>
        <taxon>Bacteria</taxon>
        <taxon>Pseudomonadati</taxon>
        <taxon>Acidobacteriota</taxon>
        <taxon>Terriglobia</taxon>
        <taxon>Terriglobales</taxon>
        <taxon>Acidobacteriaceae</taxon>
        <taxon>Granulicella</taxon>
    </lineage>
</organism>
<sequence length="216" mass="23194">MAISKMRKFVIGSLGAMVLLAGAGVASAQGKLGAAAPVTYTNKWEGYLGFTLNNFQAGQNLTSHMNLGGIEVEGTRWLNQRWGVAADGRMDAGTTPVTPNPYDNARVLVYRETFMGGVQMRGPRNQYAALGLQALAGASHGTFSQGPNVAPELVGLYTDRTKPMFSLGGNVDVNLSARMAIRLAPAIILEHYGNETREWFGLSGGVVYRFGQKTHR</sequence>